<evidence type="ECO:0000256" key="4">
    <source>
        <dbReference type="ARBA" id="ARBA00023125"/>
    </source>
</evidence>
<dbReference type="PANTHER" id="PTHR13421:SF16">
    <property type="entry name" value="SNRNA-ACTIVATING PROTEIN COMPLEX SUBUNIT 3"/>
    <property type="match status" value="1"/>
</dbReference>
<dbReference type="GO" id="GO:0005634">
    <property type="term" value="C:nucleus"/>
    <property type="evidence" value="ECO:0007669"/>
    <property type="project" value="UniProtKB-SubCell"/>
</dbReference>
<evidence type="ECO:0000313" key="7">
    <source>
        <dbReference type="EMBL" id="CAE8721823.1"/>
    </source>
</evidence>
<evidence type="ECO:0008006" key="9">
    <source>
        <dbReference type="Google" id="ProtNLM"/>
    </source>
</evidence>
<reference evidence="7" key="1">
    <citation type="submission" date="2021-02" db="EMBL/GenBank/DDBJ databases">
        <authorList>
            <person name="Dougan E. K."/>
            <person name="Rhodes N."/>
            <person name="Thang M."/>
            <person name="Chan C."/>
        </authorList>
    </citation>
    <scope>NUCLEOTIDE SEQUENCE</scope>
</reference>
<evidence type="ECO:0000313" key="8">
    <source>
        <dbReference type="Proteomes" id="UP000626109"/>
    </source>
</evidence>
<dbReference type="GO" id="GO:0042796">
    <property type="term" value="P:snRNA transcription by RNA polymerase III"/>
    <property type="evidence" value="ECO:0007669"/>
    <property type="project" value="TreeGrafter"/>
</dbReference>
<evidence type="ECO:0000256" key="3">
    <source>
        <dbReference type="ARBA" id="ARBA00023015"/>
    </source>
</evidence>
<comment type="subcellular location">
    <subcellularLocation>
        <location evidence="1">Nucleus</location>
    </subcellularLocation>
</comment>
<keyword evidence="4" id="KW-0238">DNA-binding</keyword>
<keyword evidence="3" id="KW-0805">Transcription regulation</keyword>
<proteinExistence type="inferred from homology"/>
<dbReference type="AlphaFoldDB" id="A0A813L6U4"/>
<accession>A0A813L6U4</accession>
<feature type="non-terminal residue" evidence="7">
    <location>
        <position position="163"/>
    </location>
</feature>
<name>A0A813L6U4_POLGL</name>
<organism evidence="7 8">
    <name type="scientific">Polarella glacialis</name>
    <name type="common">Dinoflagellate</name>
    <dbReference type="NCBI Taxonomy" id="89957"/>
    <lineage>
        <taxon>Eukaryota</taxon>
        <taxon>Sar</taxon>
        <taxon>Alveolata</taxon>
        <taxon>Dinophyceae</taxon>
        <taxon>Suessiales</taxon>
        <taxon>Suessiaceae</taxon>
        <taxon>Polarella</taxon>
    </lineage>
</organism>
<comment type="caution">
    <text evidence="7">The sequence shown here is derived from an EMBL/GenBank/DDBJ whole genome shotgun (WGS) entry which is preliminary data.</text>
</comment>
<dbReference type="GO" id="GO:0001046">
    <property type="term" value="F:core promoter sequence-specific DNA binding"/>
    <property type="evidence" value="ECO:0007669"/>
    <property type="project" value="TreeGrafter"/>
</dbReference>
<dbReference type="EMBL" id="CAJNNW010034160">
    <property type="protein sequence ID" value="CAE8721823.1"/>
    <property type="molecule type" value="Genomic_DNA"/>
</dbReference>
<sequence>NGVFYSDMRHKTSIDYSKELIGWIKATRPKEPDFLKSDASKTMDIRLCDLPGGIPFGEKCCFIRQGDVEHFMYFTGARLFDPNTDCPLVEAYPCLTFMRGFSKRRCVACQQNPAIWIVLDSSRCPYNPGFWCQECFRHFFQDKDGEHIPPVDYKIFPYLHDET</sequence>
<dbReference type="InterPro" id="IPR022042">
    <property type="entry name" value="snRNA-activating_su3"/>
</dbReference>
<dbReference type="Pfam" id="PF12251">
    <property type="entry name" value="SNAPC3"/>
    <property type="match status" value="1"/>
</dbReference>
<dbReference type="Proteomes" id="UP000626109">
    <property type="component" value="Unassembled WGS sequence"/>
</dbReference>
<evidence type="ECO:0000256" key="6">
    <source>
        <dbReference type="ARBA" id="ARBA00023242"/>
    </source>
</evidence>
<protein>
    <recommendedName>
        <fullName evidence="9">snRNA-activating protein complex subunit 3</fullName>
    </recommendedName>
</protein>
<comment type="similarity">
    <text evidence="2">Belongs to the SNAPC3/SRD2 family.</text>
</comment>
<evidence type="ECO:0000256" key="2">
    <source>
        <dbReference type="ARBA" id="ARBA00010410"/>
    </source>
</evidence>
<dbReference type="GO" id="GO:0003681">
    <property type="term" value="F:bent DNA binding"/>
    <property type="evidence" value="ECO:0007669"/>
    <property type="project" value="TreeGrafter"/>
</dbReference>
<dbReference type="PANTHER" id="PTHR13421">
    <property type="entry name" value="SNRNA-ACTIVATING PROTEIN COMPLEX SUBUNIT 3"/>
    <property type="match status" value="1"/>
</dbReference>
<dbReference type="GO" id="GO:0000978">
    <property type="term" value="F:RNA polymerase II cis-regulatory region sequence-specific DNA binding"/>
    <property type="evidence" value="ECO:0007669"/>
    <property type="project" value="TreeGrafter"/>
</dbReference>
<dbReference type="GO" id="GO:0042795">
    <property type="term" value="P:snRNA transcription by RNA polymerase II"/>
    <property type="evidence" value="ECO:0007669"/>
    <property type="project" value="TreeGrafter"/>
</dbReference>
<keyword evidence="5" id="KW-0804">Transcription</keyword>
<dbReference type="GO" id="GO:0001006">
    <property type="term" value="F:RNA polymerase III type 3 promoter sequence-specific DNA binding"/>
    <property type="evidence" value="ECO:0007669"/>
    <property type="project" value="TreeGrafter"/>
</dbReference>
<evidence type="ECO:0000256" key="1">
    <source>
        <dbReference type="ARBA" id="ARBA00004123"/>
    </source>
</evidence>
<gene>
    <name evidence="7" type="ORF">PGLA2088_LOCUS42155</name>
</gene>
<dbReference type="GO" id="GO:0019185">
    <property type="term" value="C:snRNA-activating protein complex"/>
    <property type="evidence" value="ECO:0007669"/>
    <property type="project" value="TreeGrafter"/>
</dbReference>
<evidence type="ECO:0000256" key="5">
    <source>
        <dbReference type="ARBA" id="ARBA00023163"/>
    </source>
</evidence>
<keyword evidence="6" id="KW-0539">Nucleus</keyword>